<dbReference type="EMBL" id="MK072349">
    <property type="protein sequence ID" value="AYV82221.1"/>
    <property type="molecule type" value="Genomic_DNA"/>
</dbReference>
<accession>A0A3G5A7N1</accession>
<gene>
    <name evidence="1" type="ORF">Homavirus18_1</name>
</gene>
<sequence length="34" mass="4130">QYVMFKSITKLMTLFAILDLHKKKLLNYMDLIQQ</sequence>
<evidence type="ECO:0000313" key="1">
    <source>
        <dbReference type="EMBL" id="AYV82221.1"/>
    </source>
</evidence>
<feature type="non-terminal residue" evidence="1">
    <location>
        <position position="1"/>
    </location>
</feature>
<protein>
    <submittedName>
        <fullName evidence="1">Uncharacterized protein</fullName>
    </submittedName>
</protein>
<organism evidence="1">
    <name type="scientific">Homavirus sp</name>
    <dbReference type="NCBI Taxonomy" id="2487769"/>
    <lineage>
        <taxon>Viruses</taxon>
        <taxon>Varidnaviria</taxon>
        <taxon>Bamfordvirae</taxon>
        <taxon>Nucleocytoviricota</taxon>
        <taxon>Megaviricetes</taxon>
        <taxon>Imitervirales</taxon>
        <taxon>Mimiviridae</taxon>
        <taxon>Klosneuvirinae</taxon>
    </lineage>
</organism>
<reference evidence="1" key="1">
    <citation type="submission" date="2018-10" db="EMBL/GenBank/DDBJ databases">
        <title>Hidden diversity of soil giant viruses.</title>
        <authorList>
            <person name="Schulz F."/>
            <person name="Alteio L."/>
            <person name="Goudeau D."/>
            <person name="Ryan E.M."/>
            <person name="Malmstrom R.R."/>
            <person name="Blanchard J."/>
            <person name="Woyke T."/>
        </authorList>
    </citation>
    <scope>NUCLEOTIDE SEQUENCE</scope>
    <source>
        <strain evidence="1">HOV1</strain>
    </source>
</reference>
<name>A0A3G5A7N1_9VIRU</name>
<proteinExistence type="predicted"/>